<dbReference type="PROSITE" id="PS51257">
    <property type="entry name" value="PROKAR_LIPOPROTEIN"/>
    <property type="match status" value="1"/>
</dbReference>
<name>A0ABU5EQB7_9FLAO</name>
<accession>A0ABU5EQB7</accession>
<evidence type="ECO:0000313" key="4">
    <source>
        <dbReference type="Proteomes" id="UP001285855"/>
    </source>
</evidence>
<feature type="chain" id="PRO_5047376729" description="Vitellogenin II" evidence="2">
    <location>
        <begin position="31"/>
        <end position="367"/>
    </location>
</feature>
<evidence type="ECO:0008006" key="5">
    <source>
        <dbReference type="Google" id="ProtNLM"/>
    </source>
</evidence>
<reference evidence="3 4" key="1">
    <citation type="submission" date="2023-11" db="EMBL/GenBank/DDBJ databases">
        <title>Winogradskyella pelagius sp. nov., isolated from coastal sediment.</title>
        <authorList>
            <person name="Li F."/>
        </authorList>
    </citation>
    <scope>NUCLEOTIDE SEQUENCE [LARGE SCALE GENOMIC DNA]</scope>
    <source>
        <strain evidence="3 4">KCTC 23502</strain>
    </source>
</reference>
<dbReference type="RefSeq" id="WP_320556825.1">
    <property type="nucleotide sequence ID" value="NZ_JAXDAE010000018.1"/>
</dbReference>
<feature type="region of interest" description="Disordered" evidence="1">
    <location>
        <begin position="250"/>
        <end position="367"/>
    </location>
</feature>
<sequence length="367" mass="41399">MQFKTFINQKLPFFVALGLVAMLTSCGSFQYVGYDDDGIYSSSEDYTKDVEQQPVTTTSTNDSDYYKNYFAQSAAELDAVLGESEIFTDIDSYEGNYLERAQDTLEQRPVYGGWGQANDNITINFIDNGWYGWNDPWLWNAGWGWGWNNWSWGRPWGWNAGWGWNNWGWNAGWGWNNWGWNAGWGWNNWGWNPGWGYGWNNWCWNGYYGNNSVALNGGRRGYLLGNNNFDRRLRSTSALSRRDYSTDRLSRSISGSRINRSNSTIRRDNTRATRSSRSRSIRSTSPSSRSNTRISRPNSSRPSSSTIRSSRSTRSSGSVRSSRSTRSSGSVRSSRSTSSRSSGSVRSSGSSRSSSGSRSGGGRRGRG</sequence>
<evidence type="ECO:0000256" key="1">
    <source>
        <dbReference type="SAM" id="MobiDB-lite"/>
    </source>
</evidence>
<dbReference type="Proteomes" id="UP001285855">
    <property type="component" value="Unassembled WGS sequence"/>
</dbReference>
<dbReference type="EMBL" id="JAXDAE010000018">
    <property type="protein sequence ID" value="MDY2588478.1"/>
    <property type="molecule type" value="Genomic_DNA"/>
</dbReference>
<keyword evidence="2" id="KW-0732">Signal</keyword>
<proteinExistence type="predicted"/>
<evidence type="ECO:0000256" key="2">
    <source>
        <dbReference type="SAM" id="SignalP"/>
    </source>
</evidence>
<keyword evidence="4" id="KW-1185">Reference proteome</keyword>
<comment type="caution">
    <text evidence="3">The sequence shown here is derived from an EMBL/GenBank/DDBJ whole genome shotgun (WGS) entry which is preliminary data.</text>
</comment>
<protein>
    <recommendedName>
        <fullName evidence="5">Vitellogenin II</fullName>
    </recommendedName>
</protein>
<gene>
    <name evidence="3" type="ORF">SNF14_14110</name>
</gene>
<evidence type="ECO:0000313" key="3">
    <source>
        <dbReference type="EMBL" id="MDY2588478.1"/>
    </source>
</evidence>
<feature type="compositionally biased region" description="Low complexity" evidence="1">
    <location>
        <begin position="281"/>
        <end position="357"/>
    </location>
</feature>
<feature type="signal peptide" evidence="2">
    <location>
        <begin position="1"/>
        <end position="30"/>
    </location>
</feature>
<feature type="compositionally biased region" description="Low complexity" evidence="1">
    <location>
        <begin position="251"/>
        <end position="264"/>
    </location>
</feature>
<organism evidence="3 4">
    <name type="scientific">Winogradskyella aquimaris</name>
    <dbReference type="NCBI Taxonomy" id="864074"/>
    <lineage>
        <taxon>Bacteria</taxon>
        <taxon>Pseudomonadati</taxon>
        <taxon>Bacteroidota</taxon>
        <taxon>Flavobacteriia</taxon>
        <taxon>Flavobacteriales</taxon>
        <taxon>Flavobacteriaceae</taxon>
        <taxon>Winogradskyella</taxon>
    </lineage>
</organism>